<accession>A0ABM5JDY2</accession>
<protein>
    <recommendedName>
        <fullName evidence="4">Ethanolamine kinase</fullName>
    </recommendedName>
</protein>
<name>A0ABM5JDY2_DRORH</name>
<reference evidence="2" key="2">
    <citation type="submission" date="2025-05" db="UniProtKB">
        <authorList>
            <consortium name="EnsemblMetazoa"/>
        </authorList>
    </citation>
    <scope>IDENTIFICATION</scope>
</reference>
<evidence type="ECO:0008006" key="4">
    <source>
        <dbReference type="Google" id="ProtNLM"/>
    </source>
</evidence>
<feature type="region of interest" description="Disordered" evidence="1">
    <location>
        <begin position="1"/>
        <end position="79"/>
    </location>
</feature>
<gene>
    <name evidence="2" type="primary">108042797</name>
</gene>
<feature type="compositionally biased region" description="Basic and acidic residues" evidence="1">
    <location>
        <begin position="65"/>
        <end position="79"/>
    </location>
</feature>
<proteinExistence type="predicted"/>
<dbReference type="EnsemblMetazoa" id="XM_044461098.1">
    <property type="protein sequence ID" value="XP_044317033.1"/>
    <property type="gene ID" value="LOC108042797"/>
</dbReference>
<feature type="compositionally biased region" description="Polar residues" evidence="1">
    <location>
        <begin position="1"/>
        <end position="19"/>
    </location>
</feature>
<reference evidence="3" key="1">
    <citation type="journal article" date="2021" name="Elife">
        <title>Highly contiguous assemblies of 101 drosophilid genomes.</title>
        <authorList>
            <person name="Kim B.Y."/>
            <person name="Wang J.R."/>
            <person name="Miller D.E."/>
            <person name="Barmina O."/>
            <person name="Delaney E."/>
            <person name="Thompson A."/>
            <person name="Comeault A.A."/>
            <person name="Peede D."/>
            <person name="D'Agostino E.R."/>
            <person name="Pelaez J."/>
            <person name="Aguilar J.M."/>
            <person name="Haji D."/>
            <person name="Matsunaga T."/>
            <person name="Armstrong E.E."/>
            <person name="Zych M."/>
            <person name="Ogawa Y."/>
            <person name="Stamenkovic-Radak M."/>
            <person name="Jelic M."/>
            <person name="Veselinovic M.S."/>
            <person name="Tanaskovic M."/>
            <person name="Eric P."/>
            <person name="Gao J.J."/>
            <person name="Katoh T.K."/>
            <person name="Toda M.J."/>
            <person name="Watabe H."/>
            <person name="Watada M."/>
            <person name="Davis J.S."/>
            <person name="Moyle L.C."/>
            <person name="Manoli G."/>
            <person name="Bertolini E."/>
            <person name="Kostal V."/>
            <person name="Hawley R.S."/>
            <person name="Takahashi A."/>
            <person name="Jones C.D."/>
            <person name="Price D.K."/>
            <person name="Whiteman N."/>
            <person name="Kopp A."/>
            <person name="Matute D.R."/>
            <person name="Petrov D.A."/>
        </authorList>
    </citation>
    <scope>NUCLEOTIDE SEQUENCE [LARGE SCALE GENOMIC DNA]</scope>
</reference>
<evidence type="ECO:0000256" key="1">
    <source>
        <dbReference type="SAM" id="MobiDB-lite"/>
    </source>
</evidence>
<organism evidence="2 3">
    <name type="scientific">Drosophila rhopaloa</name>
    <name type="common">Fruit fly</name>
    <dbReference type="NCBI Taxonomy" id="1041015"/>
    <lineage>
        <taxon>Eukaryota</taxon>
        <taxon>Metazoa</taxon>
        <taxon>Ecdysozoa</taxon>
        <taxon>Arthropoda</taxon>
        <taxon>Hexapoda</taxon>
        <taxon>Insecta</taxon>
        <taxon>Pterygota</taxon>
        <taxon>Neoptera</taxon>
        <taxon>Endopterygota</taxon>
        <taxon>Diptera</taxon>
        <taxon>Brachycera</taxon>
        <taxon>Muscomorpha</taxon>
        <taxon>Ephydroidea</taxon>
        <taxon>Drosophilidae</taxon>
        <taxon>Drosophila</taxon>
        <taxon>Sophophora</taxon>
    </lineage>
</organism>
<feature type="compositionally biased region" description="Low complexity" evidence="1">
    <location>
        <begin position="36"/>
        <end position="54"/>
    </location>
</feature>
<evidence type="ECO:0000313" key="3">
    <source>
        <dbReference type="Proteomes" id="UP001652680"/>
    </source>
</evidence>
<evidence type="ECO:0000313" key="2">
    <source>
        <dbReference type="EnsemblMetazoa" id="XP_044317033.1"/>
    </source>
</evidence>
<sequence length="159" mass="18008">MGTETKSNSYTGQISTSGGNPKVMKDSLSLVRQTVNQHSQSNQVQNQLNSNSNSYPNESDNEQDQNTRDIRPNQEDKSRKQAIVPFVPIFVEEADVIQGAKELLRVIRPTWDLSHVEFKVISQIADRCPAQKMMVMMYVFLPMASQTSWSDVSIKKFPN</sequence>
<dbReference type="Proteomes" id="UP001652680">
    <property type="component" value="Unassembled WGS sequence"/>
</dbReference>
<keyword evidence="3" id="KW-1185">Reference proteome</keyword>